<name>A0A484BGE5_DRONA</name>
<feature type="region of interest" description="Disordered" evidence="1">
    <location>
        <begin position="179"/>
        <end position="219"/>
    </location>
</feature>
<dbReference type="EMBL" id="LSRL02000039">
    <property type="protein sequence ID" value="TDG47853.1"/>
    <property type="molecule type" value="Genomic_DNA"/>
</dbReference>
<feature type="compositionally biased region" description="Low complexity" evidence="1">
    <location>
        <begin position="109"/>
        <end position="140"/>
    </location>
</feature>
<feature type="compositionally biased region" description="Polar residues" evidence="1">
    <location>
        <begin position="78"/>
        <end position="90"/>
    </location>
</feature>
<accession>A0A484BGE5</accession>
<feature type="compositionally biased region" description="Acidic residues" evidence="1">
    <location>
        <begin position="141"/>
        <end position="155"/>
    </location>
</feature>
<evidence type="ECO:0000256" key="1">
    <source>
        <dbReference type="SAM" id="MobiDB-lite"/>
    </source>
</evidence>
<feature type="signal peptide" evidence="2">
    <location>
        <begin position="1"/>
        <end position="23"/>
    </location>
</feature>
<keyword evidence="4" id="KW-1185">Reference proteome</keyword>
<evidence type="ECO:0000256" key="2">
    <source>
        <dbReference type="SAM" id="SignalP"/>
    </source>
</evidence>
<feature type="compositionally biased region" description="Pro residues" evidence="1">
    <location>
        <begin position="96"/>
        <end position="108"/>
    </location>
</feature>
<dbReference type="OrthoDB" id="7872728at2759"/>
<protein>
    <submittedName>
        <fullName evidence="3">Uncharacterized protein</fullName>
    </submittedName>
</protein>
<dbReference type="AlphaFoldDB" id="A0A484BGE5"/>
<feature type="chain" id="PRO_5019855796" evidence="2">
    <location>
        <begin position="24"/>
        <end position="321"/>
    </location>
</feature>
<feature type="region of interest" description="Disordered" evidence="1">
    <location>
        <begin position="78"/>
        <end position="167"/>
    </location>
</feature>
<feature type="compositionally biased region" description="Acidic residues" evidence="1">
    <location>
        <begin position="195"/>
        <end position="206"/>
    </location>
</feature>
<proteinExistence type="predicted"/>
<evidence type="ECO:0000313" key="4">
    <source>
        <dbReference type="Proteomes" id="UP000295192"/>
    </source>
</evidence>
<keyword evidence="2" id="KW-0732">Signal</keyword>
<comment type="caution">
    <text evidence="3">The sequence shown here is derived from an EMBL/GenBank/DDBJ whole genome shotgun (WGS) entry which is preliminary data.</text>
</comment>
<dbReference type="OMA" id="GTEITNR"/>
<gene>
    <name evidence="3" type="ORF">AWZ03_005807</name>
</gene>
<feature type="compositionally biased region" description="Low complexity" evidence="1">
    <location>
        <begin position="179"/>
        <end position="194"/>
    </location>
</feature>
<organism evidence="3 4">
    <name type="scientific">Drosophila navojoa</name>
    <name type="common">Fruit fly</name>
    <dbReference type="NCBI Taxonomy" id="7232"/>
    <lineage>
        <taxon>Eukaryota</taxon>
        <taxon>Metazoa</taxon>
        <taxon>Ecdysozoa</taxon>
        <taxon>Arthropoda</taxon>
        <taxon>Hexapoda</taxon>
        <taxon>Insecta</taxon>
        <taxon>Pterygota</taxon>
        <taxon>Neoptera</taxon>
        <taxon>Endopterygota</taxon>
        <taxon>Diptera</taxon>
        <taxon>Brachycera</taxon>
        <taxon>Muscomorpha</taxon>
        <taxon>Ephydroidea</taxon>
        <taxon>Drosophilidae</taxon>
        <taxon>Drosophila</taxon>
    </lineage>
</organism>
<sequence length="321" mass="32760">MAGTFNLKLFLAMLSSRLDMSSSTVHDMFQQYRKLFSPSHSADSKWADALRCYTCEDCDEQSVLTELEVCSVPALTAEQPSATGQPGTAVSSPSAPSKPNPAPAPSPAAPAASATAPGTAGAANKPAAAPAPASSPAAASESEDEDDYDSDEEDAAPGASAGTNGAGAAAAAGAGTAAGAAAPAGAPAPAAANGESEEEEEEDEDYDYRNKRSISRQTQRQIQSTQRAVCYIASLELNGTEITNRGCTLVTNDNQSDVCKSLFDGWSVLGCTLCEYNGCNSPINAAVVGSLTGNTGNGRLSSEIPFAMTLLAVVSSLWICN</sequence>
<evidence type="ECO:0000313" key="3">
    <source>
        <dbReference type="EMBL" id="TDG47853.1"/>
    </source>
</evidence>
<reference evidence="3 4" key="1">
    <citation type="journal article" date="2019" name="J. Hered.">
        <title>An Improved Genome Assembly for Drosophila navojoa, the Basal Species in the mojavensis Cluster.</title>
        <authorList>
            <person name="Vanderlinde T."/>
            <person name="Dupim E.G."/>
            <person name="Nazario-Yepiz N.O."/>
            <person name="Carvalho A.B."/>
        </authorList>
    </citation>
    <scope>NUCLEOTIDE SEQUENCE [LARGE SCALE GENOMIC DNA]</scope>
    <source>
        <strain evidence="3">Navoj_Jal97</strain>
        <tissue evidence="3">Whole organism</tissue>
    </source>
</reference>
<feature type="compositionally biased region" description="Low complexity" evidence="1">
    <location>
        <begin position="156"/>
        <end position="167"/>
    </location>
</feature>
<dbReference type="Proteomes" id="UP000295192">
    <property type="component" value="Unassembled WGS sequence"/>
</dbReference>